<evidence type="ECO:0000313" key="2">
    <source>
        <dbReference type="Proteomes" id="UP000220621"/>
    </source>
</evidence>
<evidence type="ECO:0000313" key="1">
    <source>
        <dbReference type="EMBL" id="PEM56915.1"/>
    </source>
</evidence>
<proteinExistence type="predicted"/>
<dbReference type="Proteomes" id="UP000220621">
    <property type="component" value="Unassembled WGS sequence"/>
</dbReference>
<dbReference type="EMBL" id="NUDL01000026">
    <property type="protein sequence ID" value="PEM56915.1"/>
    <property type="molecule type" value="Genomic_DNA"/>
</dbReference>
<name>A0A1A9PMQ2_9BACI</name>
<accession>A0A1A9PMQ2</accession>
<organism evidence="1 2">
    <name type="scientific">Bacillus wiedmannii</name>
    <dbReference type="NCBI Taxonomy" id="1890302"/>
    <lineage>
        <taxon>Bacteria</taxon>
        <taxon>Bacillati</taxon>
        <taxon>Bacillota</taxon>
        <taxon>Bacilli</taxon>
        <taxon>Bacillales</taxon>
        <taxon>Bacillaceae</taxon>
        <taxon>Bacillus</taxon>
        <taxon>Bacillus cereus group</taxon>
    </lineage>
</organism>
<reference evidence="1 2" key="1">
    <citation type="submission" date="2017-09" db="EMBL/GenBank/DDBJ databases">
        <title>Large-scale bioinformatics analysis of Bacillus genomes uncovers conserved roles of natural products in bacterial physiology.</title>
        <authorList>
            <consortium name="Agbiome Team Llc"/>
            <person name="Bleich R.M."/>
            <person name="Grubbs K.J."/>
            <person name="Santa Maria K.C."/>
            <person name="Allen S.E."/>
            <person name="Farag S."/>
            <person name="Shank E.A."/>
            <person name="Bowers A."/>
        </authorList>
    </citation>
    <scope>NUCLEOTIDE SEQUENCE [LARGE SCALE GENOMIC DNA]</scope>
    <source>
        <strain evidence="1 2">AFS010764</strain>
    </source>
</reference>
<sequence length="76" mass="8182">MKIKCGEAITFIISLCNRLIAAGVNIEVVSHLFTMQVVGLDWIFLAIIGGFIGEGINVLGVKNQVQPAARENKKIG</sequence>
<comment type="caution">
    <text evidence="1">The sequence shown here is derived from an EMBL/GenBank/DDBJ whole genome shotgun (WGS) entry which is preliminary data.</text>
</comment>
<protein>
    <submittedName>
        <fullName evidence="1">Uncharacterized protein</fullName>
    </submittedName>
</protein>
<gene>
    <name evidence="1" type="ORF">CN611_09805</name>
</gene>
<dbReference type="AlphaFoldDB" id="A0A1A9PMQ2"/>